<proteinExistence type="predicted"/>
<evidence type="ECO:0000313" key="2">
    <source>
        <dbReference type="Proteomes" id="UP000001940"/>
    </source>
</evidence>
<gene>
    <name evidence="1" type="ORF">CELE_ZK822.10</name>
    <name evidence="1 3" type="ORF">ZK822.10</name>
</gene>
<reference evidence="1 2" key="1">
    <citation type="journal article" date="1998" name="Science">
        <title>Genome sequence of the nematode C. elegans: a platform for investigating biology.</title>
        <authorList>
            <consortium name="The C. elegans sequencing consortium"/>
            <person name="Sulson J.E."/>
            <person name="Waterston R."/>
        </authorList>
    </citation>
    <scope>NUCLEOTIDE SEQUENCE [LARGE SCALE GENOMIC DNA]</scope>
    <source>
        <strain evidence="1 2">Bristol N2</strain>
    </source>
</reference>
<dbReference type="WormBase" id="ZK822.10">
    <property type="protein sequence ID" value="CE47689"/>
    <property type="gene ID" value="WBGene00219456"/>
</dbReference>
<sequence>MFTVTIRNGVYSVRCCLFVDLMKSGKFECLMFNTFENKFLCKKLYSLTHFTLYRHISSGEKTSATRCSQFYK</sequence>
<dbReference type="Bgee" id="WBGene00219456">
    <property type="expression patterns" value="Expressed in larva and 1 other cell type or tissue"/>
</dbReference>
<dbReference type="InParanoid" id="I2HAB4"/>
<keyword evidence="2" id="KW-1185">Reference proteome</keyword>
<dbReference type="RefSeq" id="NP_001255600.1">
    <property type="nucleotide sequence ID" value="NM_001268671.1"/>
</dbReference>
<dbReference type="CTD" id="13198376"/>
<evidence type="ECO:0000313" key="1">
    <source>
        <dbReference type="EMBL" id="CCH63821.1"/>
    </source>
</evidence>
<dbReference type="PaxDb" id="6239-ZK822.10"/>
<dbReference type="HOGENOM" id="CLU_2724510_0_0_1"/>
<dbReference type="EMBL" id="BX284604">
    <property type="protein sequence ID" value="CCH63821.1"/>
    <property type="molecule type" value="Genomic_DNA"/>
</dbReference>
<dbReference type="AGR" id="WB:WBGene00219456"/>
<dbReference type="Proteomes" id="UP000001940">
    <property type="component" value="Chromosome IV"/>
</dbReference>
<dbReference type="AlphaFoldDB" id="I2HAB4"/>
<organism evidence="1 2">
    <name type="scientific">Caenorhabditis elegans</name>
    <dbReference type="NCBI Taxonomy" id="6239"/>
    <lineage>
        <taxon>Eukaryota</taxon>
        <taxon>Metazoa</taxon>
        <taxon>Ecdysozoa</taxon>
        <taxon>Nematoda</taxon>
        <taxon>Chromadorea</taxon>
        <taxon>Rhabditida</taxon>
        <taxon>Rhabditina</taxon>
        <taxon>Rhabditomorpha</taxon>
        <taxon>Rhabditoidea</taxon>
        <taxon>Rhabditidae</taxon>
        <taxon>Peloderinae</taxon>
        <taxon>Caenorhabditis</taxon>
    </lineage>
</organism>
<dbReference type="KEGG" id="cel:CELE_ZK822.10"/>
<protein>
    <submittedName>
        <fullName evidence="1">Ovule protein</fullName>
    </submittedName>
</protein>
<name>I2HAB4_CAEEL</name>
<accession>I2HAB4</accession>
<evidence type="ECO:0000313" key="3">
    <source>
        <dbReference type="WormBase" id="ZK822.10"/>
    </source>
</evidence>
<dbReference type="GeneID" id="13198376"/>